<organism evidence="2 3">
    <name type="scientific">Siccirubricoccus soli</name>
    <dbReference type="NCBI Taxonomy" id="2899147"/>
    <lineage>
        <taxon>Bacteria</taxon>
        <taxon>Pseudomonadati</taxon>
        <taxon>Pseudomonadota</taxon>
        <taxon>Alphaproteobacteria</taxon>
        <taxon>Acetobacterales</taxon>
        <taxon>Roseomonadaceae</taxon>
        <taxon>Siccirubricoccus</taxon>
    </lineage>
</organism>
<dbReference type="PANTHER" id="PTHR41521">
    <property type="match status" value="1"/>
</dbReference>
<evidence type="ECO:0000259" key="1">
    <source>
        <dbReference type="Pfam" id="PF07045"/>
    </source>
</evidence>
<dbReference type="Proteomes" id="UP001523392">
    <property type="component" value="Unassembled WGS sequence"/>
</dbReference>
<gene>
    <name evidence="2" type="ORF">JYK14_01030</name>
</gene>
<dbReference type="SUPFAM" id="SSF54909">
    <property type="entry name" value="Dimeric alpha+beta barrel"/>
    <property type="match status" value="1"/>
</dbReference>
<dbReference type="PANTHER" id="PTHR41521:SF4">
    <property type="entry name" value="BLR0684 PROTEIN"/>
    <property type="match status" value="1"/>
</dbReference>
<reference evidence="2 3" key="1">
    <citation type="submission" date="2021-12" db="EMBL/GenBank/DDBJ databases">
        <title>Siccirubricoccus leaddurans sp. nov., a high concentration Zn2+ tolerance bacterium.</title>
        <authorList>
            <person name="Cao Y."/>
        </authorList>
    </citation>
    <scope>NUCLEOTIDE SEQUENCE [LARGE SCALE GENOMIC DNA]</scope>
    <source>
        <strain evidence="2 3">KC 17139</strain>
    </source>
</reference>
<dbReference type="Gene3D" id="3.30.70.100">
    <property type="match status" value="1"/>
</dbReference>
<proteinExistence type="predicted"/>
<keyword evidence="3" id="KW-1185">Reference proteome</keyword>
<dbReference type="InterPro" id="IPR010753">
    <property type="entry name" value="DUF1330"/>
</dbReference>
<accession>A0ABT1D0I0</accession>
<comment type="caution">
    <text evidence="2">The sequence shown here is derived from an EMBL/GenBank/DDBJ whole genome shotgun (WGS) entry which is preliminary data.</text>
</comment>
<dbReference type="EMBL" id="JAFIRR010000006">
    <property type="protein sequence ID" value="MCO6414764.1"/>
    <property type="molecule type" value="Genomic_DNA"/>
</dbReference>
<evidence type="ECO:0000313" key="3">
    <source>
        <dbReference type="Proteomes" id="UP001523392"/>
    </source>
</evidence>
<dbReference type="RefSeq" id="WP_252951349.1">
    <property type="nucleotide sequence ID" value="NZ_JAFIRR010000006.1"/>
</dbReference>
<evidence type="ECO:0000313" key="2">
    <source>
        <dbReference type="EMBL" id="MCO6414764.1"/>
    </source>
</evidence>
<dbReference type="InterPro" id="IPR011008">
    <property type="entry name" value="Dimeric_a/b-barrel"/>
</dbReference>
<protein>
    <submittedName>
        <fullName evidence="2">DUF1330 domain-containing protein</fullName>
    </submittedName>
</protein>
<sequence length="96" mass="10140">MAKAYWVAAYRSVSKPEALEAYARLSAAAITAAGGRILGRGMPADVLEAGLRQRTVVIEFDSVEQAKAAYASPAYQEALAALANGAERDIRIIEGV</sequence>
<feature type="domain" description="DUF1330" evidence="1">
    <location>
        <begin position="3"/>
        <end position="96"/>
    </location>
</feature>
<dbReference type="Pfam" id="PF07045">
    <property type="entry name" value="DUF1330"/>
    <property type="match status" value="1"/>
</dbReference>
<name>A0ABT1D0I0_9PROT</name>